<organism evidence="1 2">
    <name type="scientific">Candidatus Harrisonbacteria bacterium CG10_big_fil_rev_8_21_14_0_10_49_15</name>
    <dbReference type="NCBI Taxonomy" id="1974587"/>
    <lineage>
        <taxon>Bacteria</taxon>
        <taxon>Candidatus Harrisoniibacteriota</taxon>
    </lineage>
</organism>
<dbReference type="GO" id="GO:0016812">
    <property type="term" value="F:hydrolase activity, acting on carbon-nitrogen (but not peptide) bonds, in cyclic amides"/>
    <property type="evidence" value="ECO:0007669"/>
    <property type="project" value="TreeGrafter"/>
</dbReference>
<gene>
    <name evidence="1" type="ORF">COU11_01660</name>
</gene>
<dbReference type="GO" id="GO:0005829">
    <property type="term" value="C:cytosol"/>
    <property type="evidence" value="ECO:0007669"/>
    <property type="project" value="TreeGrafter"/>
</dbReference>
<dbReference type="InterPro" id="IPR011059">
    <property type="entry name" value="Metal-dep_hydrolase_composite"/>
</dbReference>
<reference evidence="2" key="1">
    <citation type="submission" date="2017-09" db="EMBL/GenBank/DDBJ databases">
        <title>Depth-based differentiation of microbial function through sediment-hosted aquifers and enrichment of novel symbionts in the deep terrestrial subsurface.</title>
        <authorList>
            <person name="Probst A.J."/>
            <person name="Ladd B."/>
            <person name="Jarett J.K."/>
            <person name="Geller-Mcgrath D.E."/>
            <person name="Sieber C.M.K."/>
            <person name="Emerson J.B."/>
            <person name="Anantharaman K."/>
            <person name="Thomas B.C."/>
            <person name="Malmstrom R."/>
            <person name="Stieglmeier M."/>
            <person name="Klingl A."/>
            <person name="Woyke T."/>
            <person name="Ryan C.M."/>
            <person name="Banfield J.F."/>
        </authorList>
    </citation>
    <scope>NUCLEOTIDE SEQUENCE [LARGE SCALE GENOMIC DNA]</scope>
</reference>
<sequence>MILIKDSTVVDGTGKPGERADILIKDDRISAIGKLGSQKTATVIEGRGLISVPGFIDVNTDSDHYLSLFTDRGQHDFLLQGVTTIFGGHCGSSLAPLLRGSLQSIRKWGDTGAVNVDWQLMDEFLATLDRLKIGVNFGTLVGHSTIRRALLGEDARDLTARDMEAFESLLKQALDHGGFGLSTGLAYNHSRHTPYLEIKALTDVVASRRGVYTTHLRSEAEHLLESVQETISIAKESKLPTIISHFRAIKGSEAQFEESVELIEAAAAEGVPIWFDAYPFDYSMLPVYMMLPDSIRVGSLEHMLAALSTSHGEGIVYESLPRLRVADLVIARAPGFDYLVGKTIGHFAESNELNLKQALLKLMKLTRLRAVLFYKNINFDITSKALLSERALVASNSPSLVEGRNVIENERAKNTFSRFLEIAAAQKKTIEWSVKKLTAVPAGVFNIPHRGLLKEGAIADIALLSSPVASSSRAYTGATHVLVGGKQVVADGAFADVYNGKILRRT</sequence>
<dbReference type="Gene3D" id="3.20.20.140">
    <property type="entry name" value="Metal-dependent hydrolases"/>
    <property type="match status" value="1"/>
</dbReference>
<dbReference type="InterPro" id="IPR032466">
    <property type="entry name" value="Metal_Hydrolase"/>
</dbReference>
<protein>
    <recommendedName>
        <fullName evidence="3">Amidohydrolase 3 domain-containing protein</fullName>
    </recommendedName>
</protein>
<accession>A0A2H0ULH6</accession>
<dbReference type="Proteomes" id="UP000229526">
    <property type="component" value="Unassembled WGS sequence"/>
</dbReference>
<dbReference type="SUPFAM" id="SSF51338">
    <property type="entry name" value="Composite domain of metallo-dependent hydrolases"/>
    <property type="match status" value="1"/>
</dbReference>
<dbReference type="Gene3D" id="2.30.40.10">
    <property type="entry name" value="Urease, subunit C, domain 1"/>
    <property type="match status" value="1"/>
</dbReference>
<dbReference type="PANTHER" id="PTHR11647:SF1">
    <property type="entry name" value="COLLAPSIN RESPONSE MEDIATOR PROTEIN"/>
    <property type="match status" value="1"/>
</dbReference>
<dbReference type="InterPro" id="IPR050378">
    <property type="entry name" value="Metallo-dep_Hydrolases_sf"/>
</dbReference>
<name>A0A2H0ULH6_9BACT</name>
<dbReference type="GO" id="GO:0016811">
    <property type="term" value="F:hydrolase activity, acting on carbon-nitrogen (but not peptide) bonds, in linear amides"/>
    <property type="evidence" value="ECO:0007669"/>
    <property type="project" value="InterPro"/>
</dbReference>
<proteinExistence type="predicted"/>
<dbReference type="Gene3D" id="3.30.1490.130">
    <property type="entry name" value="D-aminoacylase. Domain 3"/>
    <property type="match status" value="1"/>
</dbReference>
<evidence type="ECO:0000313" key="2">
    <source>
        <dbReference type="Proteomes" id="UP000229526"/>
    </source>
</evidence>
<evidence type="ECO:0008006" key="3">
    <source>
        <dbReference type="Google" id="ProtNLM"/>
    </source>
</evidence>
<evidence type="ECO:0000313" key="1">
    <source>
        <dbReference type="EMBL" id="PIR87240.1"/>
    </source>
</evidence>
<dbReference type="SUPFAM" id="SSF51556">
    <property type="entry name" value="Metallo-dependent hydrolases"/>
    <property type="match status" value="1"/>
</dbReference>
<dbReference type="AlphaFoldDB" id="A0A2H0ULH6"/>
<comment type="caution">
    <text evidence="1">The sequence shown here is derived from an EMBL/GenBank/DDBJ whole genome shotgun (WGS) entry which is preliminary data.</text>
</comment>
<dbReference type="PANTHER" id="PTHR11647">
    <property type="entry name" value="HYDRANTOINASE/DIHYDROPYRIMIDINASE FAMILY MEMBER"/>
    <property type="match status" value="1"/>
</dbReference>
<dbReference type="EMBL" id="PFBD01000015">
    <property type="protein sequence ID" value="PIR87240.1"/>
    <property type="molecule type" value="Genomic_DNA"/>
</dbReference>
<dbReference type="InterPro" id="IPR023100">
    <property type="entry name" value="D-aminoacylase_insert_dom_sf"/>
</dbReference>